<keyword evidence="5" id="KW-0378">Hydrolase</keyword>
<comment type="caution">
    <text evidence="9">The sequence shown here is derived from an EMBL/GenBank/DDBJ whole genome shotgun (WGS) entry which is preliminary data.</text>
</comment>
<dbReference type="GO" id="GO:0016787">
    <property type="term" value="F:hydrolase activity"/>
    <property type="evidence" value="ECO:0007669"/>
    <property type="project" value="UniProtKB-KW"/>
</dbReference>
<comment type="similarity">
    <text evidence="7">Belongs to the PINc/VapC protein family.</text>
</comment>
<evidence type="ECO:0000256" key="6">
    <source>
        <dbReference type="ARBA" id="ARBA00022842"/>
    </source>
</evidence>
<evidence type="ECO:0000256" key="3">
    <source>
        <dbReference type="ARBA" id="ARBA00022722"/>
    </source>
</evidence>
<dbReference type="Proteomes" id="UP000620559">
    <property type="component" value="Unassembled WGS sequence"/>
</dbReference>
<comment type="cofactor">
    <cofactor evidence="1">
        <name>Mg(2+)</name>
        <dbReference type="ChEBI" id="CHEBI:18420"/>
    </cofactor>
</comment>
<dbReference type="CDD" id="cd18738">
    <property type="entry name" value="PIN_VapC4-5_FitB-like"/>
    <property type="match status" value="1"/>
</dbReference>
<evidence type="ECO:0000256" key="1">
    <source>
        <dbReference type="ARBA" id="ARBA00001946"/>
    </source>
</evidence>
<proteinExistence type="inferred from homology"/>
<dbReference type="Pfam" id="PF01850">
    <property type="entry name" value="PIN"/>
    <property type="match status" value="1"/>
</dbReference>
<dbReference type="GO" id="GO:0046872">
    <property type="term" value="F:metal ion binding"/>
    <property type="evidence" value="ECO:0007669"/>
    <property type="project" value="UniProtKB-KW"/>
</dbReference>
<protein>
    <submittedName>
        <fullName evidence="9">Type II toxin-antitoxin system VapC family toxin</fullName>
    </submittedName>
</protein>
<dbReference type="InterPro" id="IPR002716">
    <property type="entry name" value="PIN_dom"/>
</dbReference>
<dbReference type="PANTHER" id="PTHR33653:SF1">
    <property type="entry name" value="RIBONUCLEASE VAPC2"/>
    <property type="match status" value="1"/>
</dbReference>
<name>A0A8J7EZR2_9CYAN</name>
<evidence type="ECO:0000313" key="9">
    <source>
        <dbReference type="EMBL" id="MBE9211740.1"/>
    </source>
</evidence>
<accession>A0A8J7EZR2</accession>
<feature type="domain" description="PIN" evidence="8">
    <location>
        <begin position="6"/>
        <end position="117"/>
    </location>
</feature>
<dbReference type="EMBL" id="JADEWL010000006">
    <property type="protein sequence ID" value="MBE9211740.1"/>
    <property type="molecule type" value="Genomic_DNA"/>
</dbReference>
<gene>
    <name evidence="9" type="ORF">IQ247_03240</name>
</gene>
<dbReference type="SUPFAM" id="SSF88723">
    <property type="entry name" value="PIN domain-like"/>
    <property type="match status" value="1"/>
</dbReference>
<dbReference type="PANTHER" id="PTHR33653">
    <property type="entry name" value="RIBONUCLEASE VAPC2"/>
    <property type="match status" value="1"/>
</dbReference>
<dbReference type="InterPro" id="IPR029060">
    <property type="entry name" value="PIN-like_dom_sf"/>
</dbReference>
<dbReference type="InterPro" id="IPR050556">
    <property type="entry name" value="Type_II_TA_system_RNase"/>
</dbReference>
<reference evidence="9" key="1">
    <citation type="submission" date="2020-10" db="EMBL/GenBank/DDBJ databases">
        <authorList>
            <person name="Castelo-Branco R."/>
            <person name="Eusebio N."/>
            <person name="Adriana R."/>
            <person name="Vieira A."/>
            <person name="Brugerolle De Fraissinette N."/>
            <person name="Rezende De Castro R."/>
            <person name="Schneider M.P."/>
            <person name="Vasconcelos V."/>
            <person name="Leao P.N."/>
        </authorList>
    </citation>
    <scope>NUCLEOTIDE SEQUENCE</scope>
    <source>
        <strain evidence="9">LEGE 06105</strain>
    </source>
</reference>
<keyword evidence="4" id="KW-0479">Metal-binding</keyword>
<dbReference type="AlphaFoldDB" id="A0A8J7EZR2"/>
<keyword evidence="10" id="KW-1185">Reference proteome</keyword>
<dbReference type="GO" id="GO:0004518">
    <property type="term" value="F:nuclease activity"/>
    <property type="evidence" value="ECO:0007669"/>
    <property type="project" value="UniProtKB-KW"/>
</dbReference>
<dbReference type="RefSeq" id="WP_193916991.1">
    <property type="nucleotide sequence ID" value="NZ_JADEWL010000006.1"/>
</dbReference>
<organism evidence="9 10">
    <name type="scientific">Plectonema cf. radiosum LEGE 06105</name>
    <dbReference type="NCBI Taxonomy" id="945769"/>
    <lineage>
        <taxon>Bacteria</taxon>
        <taxon>Bacillati</taxon>
        <taxon>Cyanobacteriota</taxon>
        <taxon>Cyanophyceae</taxon>
        <taxon>Oscillatoriophycideae</taxon>
        <taxon>Oscillatoriales</taxon>
        <taxon>Microcoleaceae</taxon>
        <taxon>Plectonema</taxon>
    </lineage>
</organism>
<keyword evidence="2" id="KW-1277">Toxin-antitoxin system</keyword>
<keyword evidence="3" id="KW-0540">Nuclease</keyword>
<evidence type="ECO:0000256" key="7">
    <source>
        <dbReference type="ARBA" id="ARBA00038093"/>
    </source>
</evidence>
<sequence>MSGKRYLLDTNAIVSLLQGSEQLIRLLQNAEWVGISVISQIEFLAFSELSESDRQLFEQFLKRVEVINLVASNNLLIEQIIQIRLQYRVKLPDAIIASTGLQVRASLVTNDRELTKVTSLTIINW</sequence>
<dbReference type="Gene3D" id="3.40.50.1010">
    <property type="entry name" value="5'-nuclease"/>
    <property type="match status" value="1"/>
</dbReference>
<evidence type="ECO:0000313" key="10">
    <source>
        <dbReference type="Proteomes" id="UP000620559"/>
    </source>
</evidence>
<evidence type="ECO:0000256" key="4">
    <source>
        <dbReference type="ARBA" id="ARBA00022723"/>
    </source>
</evidence>
<evidence type="ECO:0000256" key="2">
    <source>
        <dbReference type="ARBA" id="ARBA00022649"/>
    </source>
</evidence>
<evidence type="ECO:0000256" key="5">
    <source>
        <dbReference type="ARBA" id="ARBA00022801"/>
    </source>
</evidence>
<evidence type="ECO:0000259" key="8">
    <source>
        <dbReference type="Pfam" id="PF01850"/>
    </source>
</evidence>
<keyword evidence="6" id="KW-0460">Magnesium</keyword>